<evidence type="ECO:0000313" key="2">
    <source>
        <dbReference type="EMBL" id="QDT63412.1"/>
    </source>
</evidence>
<dbReference type="Proteomes" id="UP000319976">
    <property type="component" value="Chromosome"/>
</dbReference>
<feature type="compositionally biased region" description="Polar residues" evidence="1">
    <location>
        <begin position="266"/>
        <end position="277"/>
    </location>
</feature>
<accession>A0A517T4U9</accession>
<dbReference type="AlphaFoldDB" id="A0A517T4U9"/>
<feature type="region of interest" description="Disordered" evidence="1">
    <location>
        <begin position="81"/>
        <end position="111"/>
    </location>
</feature>
<sequence>MMHGSLPLTDSFTPPSQHGNVTMKTLALLNVRRLPIVLSGLALFVVGCASPMPFSAGRLPYGWSEKHASTGDPFVTDSIAQQQPAGRNSNSMSGRAAVAKNQSPNQAPTWTAAPTSTPVGVTTVAHQQPAQPQFVQTASYSAPRQRIQQMQTQNMQPQMSPQFEQMTFATAQPATQPAMPASSKALFENMDAMAHQPPHQAQQQSAAAPQFPVEHQTLAVINPGHRNGNSADSNPFASLDSPTPNIPAQKTYAAPAATPAAPQKTFSTPATTNNQFEWQARTESRPVPTEDDFRLPLR</sequence>
<feature type="region of interest" description="Disordered" evidence="1">
    <location>
        <begin position="222"/>
        <end position="298"/>
    </location>
</feature>
<evidence type="ECO:0000256" key="1">
    <source>
        <dbReference type="SAM" id="MobiDB-lite"/>
    </source>
</evidence>
<name>A0A517T4U9_9PLAN</name>
<keyword evidence="3" id="KW-1185">Reference proteome</keyword>
<organism evidence="2 3">
    <name type="scientific">Calycomorphotria hydatis</name>
    <dbReference type="NCBI Taxonomy" id="2528027"/>
    <lineage>
        <taxon>Bacteria</taxon>
        <taxon>Pseudomonadati</taxon>
        <taxon>Planctomycetota</taxon>
        <taxon>Planctomycetia</taxon>
        <taxon>Planctomycetales</taxon>
        <taxon>Planctomycetaceae</taxon>
        <taxon>Calycomorphotria</taxon>
    </lineage>
</organism>
<dbReference type="EMBL" id="CP036316">
    <property type="protein sequence ID" value="QDT63412.1"/>
    <property type="molecule type" value="Genomic_DNA"/>
</dbReference>
<reference evidence="2 3" key="1">
    <citation type="submission" date="2019-02" db="EMBL/GenBank/DDBJ databases">
        <title>Deep-cultivation of Planctomycetes and their phenomic and genomic characterization uncovers novel biology.</title>
        <authorList>
            <person name="Wiegand S."/>
            <person name="Jogler M."/>
            <person name="Boedeker C."/>
            <person name="Pinto D."/>
            <person name="Vollmers J."/>
            <person name="Rivas-Marin E."/>
            <person name="Kohn T."/>
            <person name="Peeters S.H."/>
            <person name="Heuer A."/>
            <person name="Rast P."/>
            <person name="Oberbeckmann S."/>
            <person name="Bunk B."/>
            <person name="Jeske O."/>
            <person name="Meyerdierks A."/>
            <person name="Storesund J.E."/>
            <person name="Kallscheuer N."/>
            <person name="Luecker S."/>
            <person name="Lage O.M."/>
            <person name="Pohl T."/>
            <person name="Merkel B.J."/>
            <person name="Hornburger P."/>
            <person name="Mueller R.-W."/>
            <person name="Bruemmer F."/>
            <person name="Labrenz M."/>
            <person name="Spormann A.M."/>
            <person name="Op den Camp H."/>
            <person name="Overmann J."/>
            <person name="Amann R."/>
            <person name="Jetten M.S.M."/>
            <person name="Mascher T."/>
            <person name="Medema M.H."/>
            <person name="Devos D.P."/>
            <person name="Kaster A.-K."/>
            <person name="Ovreas L."/>
            <person name="Rohde M."/>
            <person name="Galperin M.Y."/>
            <person name="Jogler C."/>
        </authorList>
    </citation>
    <scope>NUCLEOTIDE SEQUENCE [LARGE SCALE GENOMIC DNA]</scope>
    <source>
        <strain evidence="2 3">V22</strain>
    </source>
</reference>
<evidence type="ECO:0000313" key="3">
    <source>
        <dbReference type="Proteomes" id="UP000319976"/>
    </source>
</evidence>
<proteinExistence type="predicted"/>
<feature type="compositionally biased region" description="Polar residues" evidence="1">
    <location>
        <begin position="227"/>
        <end position="243"/>
    </location>
</feature>
<protein>
    <submittedName>
        <fullName evidence="2">Uncharacterized protein</fullName>
    </submittedName>
</protein>
<feature type="compositionally biased region" description="Low complexity" evidence="1">
    <location>
        <begin position="247"/>
        <end position="265"/>
    </location>
</feature>
<dbReference type="KEGG" id="chya:V22_06330"/>
<dbReference type="RefSeq" id="WP_145259712.1">
    <property type="nucleotide sequence ID" value="NZ_CP036316.1"/>
</dbReference>
<gene>
    <name evidence="2" type="ORF">V22_06330</name>
</gene>
<feature type="compositionally biased region" description="Polar residues" evidence="1">
    <location>
        <begin position="81"/>
        <end position="93"/>
    </location>
</feature>
<dbReference type="OrthoDB" id="10021389at2"/>